<keyword evidence="1" id="KW-0472">Membrane</keyword>
<gene>
    <name evidence="2" type="ORF">ACFFVF_18375</name>
</gene>
<feature type="transmembrane region" description="Helical" evidence="1">
    <location>
        <begin position="6"/>
        <end position="24"/>
    </location>
</feature>
<evidence type="ECO:0000313" key="3">
    <source>
        <dbReference type="Proteomes" id="UP001589607"/>
    </source>
</evidence>
<dbReference type="Proteomes" id="UP001589607">
    <property type="component" value="Unassembled WGS sequence"/>
</dbReference>
<feature type="transmembrane region" description="Helical" evidence="1">
    <location>
        <begin position="36"/>
        <end position="61"/>
    </location>
</feature>
<keyword evidence="1" id="KW-0812">Transmembrane</keyword>
<organism evidence="2 3">
    <name type="scientific">Flavobacterium jumunjinense</name>
    <dbReference type="NCBI Taxonomy" id="998845"/>
    <lineage>
        <taxon>Bacteria</taxon>
        <taxon>Pseudomonadati</taxon>
        <taxon>Bacteroidota</taxon>
        <taxon>Flavobacteriia</taxon>
        <taxon>Flavobacteriales</taxon>
        <taxon>Flavobacteriaceae</taxon>
        <taxon>Flavobacterium</taxon>
    </lineage>
</organism>
<keyword evidence="3" id="KW-1185">Reference proteome</keyword>
<comment type="caution">
    <text evidence="2">The sequence shown here is derived from an EMBL/GenBank/DDBJ whole genome shotgun (WGS) entry which is preliminary data.</text>
</comment>
<evidence type="ECO:0000256" key="1">
    <source>
        <dbReference type="SAM" id="Phobius"/>
    </source>
</evidence>
<evidence type="ECO:0000313" key="2">
    <source>
        <dbReference type="EMBL" id="MFB9098476.1"/>
    </source>
</evidence>
<reference evidence="2 3" key="1">
    <citation type="submission" date="2024-09" db="EMBL/GenBank/DDBJ databases">
        <authorList>
            <person name="Sun Q."/>
            <person name="Mori K."/>
        </authorList>
    </citation>
    <scope>NUCLEOTIDE SEQUENCE [LARGE SCALE GENOMIC DNA]</scope>
    <source>
        <strain evidence="2 3">CECT 7955</strain>
    </source>
</reference>
<feature type="transmembrane region" description="Helical" evidence="1">
    <location>
        <begin position="81"/>
        <end position="103"/>
    </location>
</feature>
<name>A0ABV5GU37_9FLAO</name>
<dbReference type="EMBL" id="JBHMEY010000089">
    <property type="protein sequence ID" value="MFB9098476.1"/>
    <property type="molecule type" value="Genomic_DNA"/>
</dbReference>
<protein>
    <submittedName>
        <fullName evidence="2">Uncharacterized protein</fullName>
    </submittedName>
</protein>
<dbReference type="RefSeq" id="WP_236456369.1">
    <property type="nucleotide sequence ID" value="NZ_CP091285.1"/>
</dbReference>
<accession>A0ABV5GU37</accession>
<proteinExistence type="predicted"/>
<sequence length="116" mass="14181">MLNRMFGKYWFGFWLQPIVWFLITQLLRIKRVAKNVFLRIIFSFLLIISFEKYVIIITSFHRDYLPSTWTMYNDLEIYPSNLFLALLVKIIMFLLFVGIYYSITNKFKKKKCKNEL</sequence>
<keyword evidence="1" id="KW-1133">Transmembrane helix</keyword>